<evidence type="ECO:0000313" key="6">
    <source>
        <dbReference type="Proteomes" id="UP001597261"/>
    </source>
</evidence>
<dbReference type="SUPFAM" id="SSF52540">
    <property type="entry name" value="P-loop containing nucleoside triphosphate hydrolases"/>
    <property type="match status" value="1"/>
</dbReference>
<dbReference type="InterPro" id="IPR041664">
    <property type="entry name" value="AAA_16"/>
</dbReference>
<gene>
    <name evidence="5" type="ORF">ACFSL4_09455</name>
</gene>
<keyword evidence="2" id="KW-0067">ATP-binding</keyword>
<name>A0ABW4IM72_9ACTN</name>
<organism evidence="5 6">
    <name type="scientific">Streptomyces caeni</name>
    <dbReference type="NCBI Taxonomy" id="2307231"/>
    <lineage>
        <taxon>Bacteria</taxon>
        <taxon>Bacillati</taxon>
        <taxon>Actinomycetota</taxon>
        <taxon>Actinomycetes</taxon>
        <taxon>Kitasatosporales</taxon>
        <taxon>Streptomycetaceae</taxon>
        <taxon>Streptomyces</taxon>
    </lineage>
</organism>
<accession>A0ABW4IM72</accession>
<proteinExistence type="predicted"/>
<dbReference type="SUPFAM" id="SSF46894">
    <property type="entry name" value="C-terminal effector domain of the bipartite response regulators"/>
    <property type="match status" value="1"/>
</dbReference>
<comment type="caution">
    <text evidence="5">The sequence shown here is derived from an EMBL/GenBank/DDBJ whole genome shotgun (WGS) entry which is preliminary data.</text>
</comment>
<dbReference type="Gene3D" id="3.40.50.300">
    <property type="entry name" value="P-loop containing nucleotide triphosphate hydrolases"/>
    <property type="match status" value="1"/>
</dbReference>
<dbReference type="Gene3D" id="1.10.10.10">
    <property type="entry name" value="Winged helix-like DNA-binding domain superfamily/Winged helix DNA-binding domain"/>
    <property type="match status" value="1"/>
</dbReference>
<dbReference type="PROSITE" id="PS00622">
    <property type="entry name" value="HTH_LUXR_1"/>
    <property type="match status" value="1"/>
</dbReference>
<dbReference type="InterPro" id="IPR000792">
    <property type="entry name" value="Tscrpt_reg_LuxR_C"/>
</dbReference>
<dbReference type="PROSITE" id="PS50043">
    <property type="entry name" value="HTH_LUXR_2"/>
    <property type="match status" value="1"/>
</dbReference>
<dbReference type="SMART" id="SM00421">
    <property type="entry name" value="HTH_LUXR"/>
    <property type="match status" value="1"/>
</dbReference>
<dbReference type="PANTHER" id="PTHR16305">
    <property type="entry name" value="TESTICULAR SOLUBLE ADENYLYL CYCLASE"/>
    <property type="match status" value="1"/>
</dbReference>
<dbReference type="InterPro" id="IPR036388">
    <property type="entry name" value="WH-like_DNA-bd_sf"/>
</dbReference>
<keyword evidence="1" id="KW-0547">Nucleotide-binding</keyword>
<dbReference type="RefSeq" id="WP_381080531.1">
    <property type="nucleotide sequence ID" value="NZ_JBHUDX010000022.1"/>
</dbReference>
<dbReference type="InterPro" id="IPR016032">
    <property type="entry name" value="Sig_transdc_resp-reg_C-effctor"/>
</dbReference>
<dbReference type="Proteomes" id="UP001597261">
    <property type="component" value="Unassembled WGS sequence"/>
</dbReference>
<evidence type="ECO:0000313" key="5">
    <source>
        <dbReference type="EMBL" id="MFD1658429.1"/>
    </source>
</evidence>
<protein>
    <submittedName>
        <fullName evidence="5">AAA family ATPase</fullName>
    </submittedName>
</protein>
<dbReference type="PRINTS" id="PR00038">
    <property type="entry name" value="HTHLUXR"/>
</dbReference>
<evidence type="ECO:0000256" key="1">
    <source>
        <dbReference type="ARBA" id="ARBA00022741"/>
    </source>
</evidence>
<dbReference type="Gene3D" id="1.25.40.10">
    <property type="entry name" value="Tetratricopeptide repeat domain"/>
    <property type="match status" value="1"/>
</dbReference>
<sequence>MNSSYRGTRPWPLIGRAGELGLFRQVLRRGVQHAFLVHGPAGVGKTRLAEECLAEAGKAGLTTARAVATSLAASIPLGALAHLLATDPGQPAAPVPPESSHPPPPERPEPTGHGDVLSLFARARQAVAAKAGNGRLVLLVDDLPLLDPLSLLLLGQLLDAGALFLVATVRDGEPVPDAMYGLWSGDRGVRVDLGPLDRAHTDELVQSLFDLPVGVAACAELWTATHGNLLYLRELLLSSVQEGTLGEVGGVLQFSRPPRPGRRLLDLVTARIRGVDPAGRAMLDLLALCQPLGVDELCPADREAGDGGGHGAGADHLDALERLEEAGLVQVRTAGRRHEAVLTHPLHAQVLRAELPVLRRRKLLLGQIARVESRGARRADDALRVAQWRLDATGTADPALLMRAARLARYAHDHPRVERLARGVLADRDSAEAGLLLGEALLSRGAVAEAEEALARAAELPCGDTVRLALVLARGSNLFWGLLRPDLALALADEARSSLAAEHHGELAALAAMVLTFTDQPQQALALLDTVPRGAGQRPTPLRALGESAALAVAGRTAEALTLVDEAEADARADAPLPADLFDFLHPSTRLMGRAIVLHESGRLPEASALMRRALRAAVDDGVPHALSTFAWYVGRCVLLEGRPRTAARWARDAVSISRARGFEAPLKLGLGCLALALSHLGDGAGARAAAAEMDTLHPPVDAQGLVPLARAWAAAAENDPATARSVLSAAAEDVRGKGQLTVSAALWHDVARLGNPAAAADPLARLSRECDSALVSARAAHARAAADRAPAPLAESAERFAQLGATLLAAEAAAAAADAWRAAGDQRAAAALAARSAELAARCEGAVTPALTVSTGVVPLTAREREICLLAVDGLSSKDIADRLTLSVRTVNNHLQNAYGKLGVGGRTELAAALERTARTGPSRSA</sequence>
<feature type="domain" description="HTH luxR-type" evidence="4">
    <location>
        <begin position="854"/>
        <end position="919"/>
    </location>
</feature>
<dbReference type="SUPFAM" id="SSF48452">
    <property type="entry name" value="TPR-like"/>
    <property type="match status" value="1"/>
</dbReference>
<feature type="region of interest" description="Disordered" evidence="3">
    <location>
        <begin position="86"/>
        <end position="114"/>
    </location>
</feature>
<evidence type="ECO:0000256" key="3">
    <source>
        <dbReference type="SAM" id="MobiDB-lite"/>
    </source>
</evidence>
<keyword evidence="6" id="KW-1185">Reference proteome</keyword>
<feature type="compositionally biased region" description="Pro residues" evidence="3">
    <location>
        <begin position="91"/>
        <end position="103"/>
    </location>
</feature>
<dbReference type="Pfam" id="PF00196">
    <property type="entry name" value="GerE"/>
    <property type="match status" value="1"/>
</dbReference>
<dbReference type="PANTHER" id="PTHR16305:SF35">
    <property type="entry name" value="TRANSCRIPTIONAL ACTIVATOR DOMAIN"/>
    <property type="match status" value="1"/>
</dbReference>
<dbReference type="Pfam" id="PF13191">
    <property type="entry name" value="AAA_16"/>
    <property type="match status" value="1"/>
</dbReference>
<evidence type="ECO:0000259" key="4">
    <source>
        <dbReference type="PROSITE" id="PS50043"/>
    </source>
</evidence>
<evidence type="ECO:0000256" key="2">
    <source>
        <dbReference type="ARBA" id="ARBA00022840"/>
    </source>
</evidence>
<reference evidence="6" key="1">
    <citation type="journal article" date="2019" name="Int. J. Syst. Evol. Microbiol.">
        <title>The Global Catalogue of Microorganisms (GCM) 10K type strain sequencing project: providing services to taxonomists for standard genome sequencing and annotation.</title>
        <authorList>
            <consortium name="The Broad Institute Genomics Platform"/>
            <consortium name="The Broad Institute Genome Sequencing Center for Infectious Disease"/>
            <person name="Wu L."/>
            <person name="Ma J."/>
        </authorList>
    </citation>
    <scope>NUCLEOTIDE SEQUENCE [LARGE SCALE GENOMIC DNA]</scope>
    <source>
        <strain evidence="6">CGMCC 1.12470</strain>
    </source>
</reference>
<dbReference type="InterPro" id="IPR027417">
    <property type="entry name" value="P-loop_NTPase"/>
</dbReference>
<dbReference type="InterPro" id="IPR011990">
    <property type="entry name" value="TPR-like_helical_dom_sf"/>
</dbReference>
<dbReference type="CDD" id="cd06170">
    <property type="entry name" value="LuxR_C_like"/>
    <property type="match status" value="1"/>
</dbReference>
<dbReference type="EMBL" id="JBHUDX010000022">
    <property type="protein sequence ID" value="MFD1658429.1"/>
    <property type="molecule type" value="Genomic_DNA"/>
</dbReference>